<dbReference type="Proteomes" id="UP000002899">
    <property type="component" value="Chromosome I"/>
</dbReference>
<dbReference type="Pfam" id="PF01417">
    <property type="entry name" value="ENTH"/>
    <property type="match status" value="1"/>
</dbReference>
<dbReference type="SUPFAM" id="SSF48464">
    <property type="entry name" value="ENTH/VHS domain"/>
    <property type="match status" value="1"/>
</dbReference>
<protein>
    <recommendedName>
        <fullName evidence="1">ENTH domain-containing protein</fullName>
    </recommendedName>
</protein>
<reference evidence="2 3" key="2">
    <citation type="journal article" date="2013" name="PLoS ONE">
        <title>Whole genome mapping and re-organization of the nuclear and mitochondrial genomes of Babesia microti isolates.</title>
        <authorList>
            <person name="Cornillot E."/>
            <person name="Dassouli A."/>
            <person name="Garg A."/>
            <person name="Pachikara N."/>
            <person name="Randazzo S."/>
            <person name="Depoix D."/>
            <person name="Carcy B."/>
            <person name="Delbecq S."/>
            <person name="Frutos R."/>
            <person name="Silva J.C."/>
            <person name="Sutton R."/>
            <person name="Krause P.J."/>
            <person name="Mamoun C.B."/>
        </authorList>
    </citation>
    <scope>NUCLEOTIDE SEQUENCE [LARGE SCALE GENOMIC DNA]</scope>
    <source>
        <strain evidence="2 3">RI</strain>
    </source>
</reference>
<dbReference type="PANTHER" id="PTHR21514">
    <property type="entry name" value="AP-4 COMPLEX ACCESSORY SUBUNIT TEPSIN"/>
    <property type="match status" value="1"/>
</dbReference>
<name>A0A1N6LWV4_BABMR</name>
<reference evidence="2 3" key="1">
    <citation type="journal article" date="2012" name="Nucleic Acids Res.">
        <title>Sequencing of the smallest Apicomplexan genome from the human pathogen Babesia microti.</title>
        <authorList>
            <person name="Cornillot E."/>
            <person name="Hadj-Kaddour K."/>
            <person name="Dassouli A."/>
            <person name="Noel B."/>
            <person name="Ranwez V."/>
            <person name="Vacherie B."/>
            <person name="Augagneur Y."/>
            <person name="Bres V."/>
            <person name="Duclos A."/>
            <person name="Randazzo S."/>
            <person name="Carcy B."/>
            <person name="Debierre-Grockiego F."/>
            <person name="Delbecq S."/>
            <person name="Moubri-Menage K."/>
            <person name="Shams-Eldin H."/>
            <person name="Usmani-Brown S."/>
            <person name="Bringaud F."/>
            <person name="Wincker P."/>
            <person name="Vivares C.P."/>
            <person name="Schwarz R.T."/>
            <person name="Schetters T.P."/>
            <person name="Krause P.J."/>
            <person name="Gorenflot A."/>
            <person name="Berry V."/>
            <person name="Barbe V."/>
            <person name="Ben Mamoun C."/>
        </authorList>
    </citation>
    <scope>NUCLEOTIDE SEQUENCE [LARGE SCALE GENOMIC DNA]</scope>
    <source>
        <strain evidence="2 3">RI</strain>
    </source>
</reference>
<reference evidence="2 3" key="3">
    <citation type="journal article" date="2016" name="Sci. Rep.">
        <title>Genome-wide diversity and gene expression profiling of Babesia microti isolates identify polymorphic genes that mediate host-pathogen interactions.</title>
        <authorList>
            <person name="Silva J.C."/>
            <person name="Cornillot E."/>
            <person name="McCracken C."/>
            <person name="Usmani-Brown S."/>
            <person name="Dwivedi A."/>
            <person name="Ifeonu O.O."/>
            <person name="Crabtree J."/>
            <person name="Gotia H.T."/>
            <person name="Virji A.Z."/>
            <person name="Reynes C."/>
            <person name="Colinge J."/>
            <person name="Kumar V."/>
            <person name="Lawres L."/>
            <person name="Pazzi J.E."/>
            <person name="Pablo J.V."/>
            <person name="Hung C."/>
            <person name="Brancato J."/>
            <person name="Kumari P."/>
            <person name="Orvis J."/>
            <person name="Tretina K."/>
            <person name="Chibucos M."/>
            <person name="Ott S."/>
            <person name="Sadzewicz L."/>
            <person name="Sengamalay N."/>
            <person name="Shetty A.C."/>
            <person name="Su Q."/>
            <person name="Tallon L."/>
            <person name="Fraser C.M."/>
            <person name="Frutos R."/>
            <person name="Molina D.M."/>
            <person name="Krause P.J."/>
            <person name="Ben Mamoun C."/>
        </authorList>
    </citation>
    <scope>NUCLEOTIDE SEQUENCE [LARGE SCALE GENOMIC DNA]</scope>
    <source>
        <strain evidence="2 3">RI</strain>
    </source>
</reference>
<gene>
    <name evidence="2" type="ORF">BMR1_01G02191</name>
</gene>
<evidence type="ECO:0000313" key="3">
    <source>
        <dbReference type="Proteomes" id="UP000002899"/>
    </source>
</evidence>
<dbReference type="KEGG" id="bmic:BMR1_01G02191"/>
<dbReference type="PANTHER" id="PTHR21514:SF0">
    <property type="entry name" value="AP-4 COMPLEX ACCESSORY SUBUNIT TEPSIN"/>
    <property type="match status" value="1"/>
</dbReference>
<dbReference type="EMBL" id="FO082871">
    <property type="protein sequence ID" value="SIO73359.1"/>
    <property type="molecule type" value="Genomic_DNA"/>
</dbReference>
<evidence type="ECO:0000313" key="2">
    <source>
        <dbReference type="EMBL" id="SIO73359.1"/>
    </source>
</evidence>
<dbReference type="GeneID" id="24423514"/>
<dbReference type="Gene3D" id="1.25.40.90">
    <property type="match status" value="1"/>
</dbReference>
<evidence type="ECO:0000259" key="1">
    <source>
        <dbReference type="Pfam" id="PF01417"/>
    </source>
</evidence>
<dbReference type="OrthoDB" id="118154at2759"/>
<feature type="domain" description="ENTH" evidence="1">
    <location>
        <begin position="10"/>
        <end position="119"/>
    </location>
</feature>
<dbReference type="SUPFAM" id="SSF48371">
    <property type="entry name" value="ARM repeat"/>
    <property type="match status" value="1"/>
</dbReference>
<dbReference type="RefSeq" id="XP_012647507.2">
    <property type="nucleotide sequence ID" value="XM_012792053.2"/>
</dbReference>
<sequence length="500" mass="56207">MNQQMSVSVRALLSKATNNTNDPTPGYVYHELIEHCKSYPKTAQPIISYLLKKLDREPVVRLKTIKTLKFMCENSSHEFTRCLSHHTDILKSCLHLDDVDEYHRSLISQEIENLLQILYSGSYKPSLATIYPQRSNDCNNGNDTTYQPNSVINTHFNHANFNAKGYGNTNYISDRKGVSQSTTKRAISYIQNLANRYVPPKILDHVERIGSIVVEKAKTATSSFNTTFNSQQPSPIRMPNTNFNTTIAQIKGNKENFEKEEAVFLEAMKTGGVMVAPSTQVIELMSKKASKLDPRGIAAAVIKCLSEPDIKNGKSYCRALCLLEGLLKSEYLSNEQNQILSDYIIEHGLECLYRCKVSPPLRKTSERVLRLLKLQGPDDILDTDISELDYKEDKKESLITFSNSPVGINKNLLDLSPTSSNQKTNNLDFLNGKLLSTNANTFAVANTEFDMLDFGTAKSDNICNGDVYDKITESSNNNFLGDISNNDLFNFIEKELEISK</sequence>
<organism evidence="2 3">
    <name type="scientific">Babesia microti (strain RI)</name>
    <dbReference type="NCBI Taxonomy" id="1133968"/>
    <lineage>
        <taxon>Eukaryota</taxon>
        <taxon>Sar</taxon>
        <taxon>Alveolata</taxon>
        <taxon>Apicomplexa</taxon>
        <taxon>Aconoidasida</taxon>
        <taxon>Piroplasmida</taxon>
        <taxon>Babesiidae</taxon>
        <taxon>Babesia</taxon>
    </lineage>
</organism>
<dbReference type="InterPro" id="IPR008942">
    <property type="entry name" value="ENTH_VHS"/>
</dbReference>
<keyword evidence="3" id="KW-1185">Reference proteome</keyword>
<proteinExistence type="predicted"/>
<dbReference type="InterPro" id="IPR039273">
    <property type="entry name" value="TEPSIN"/>
</dbReference>
<accession>A0A1N6LWV4</accession>
<dbReference type="GO" id="GO:0032588">
    <property type="term" value="C:trans-Golgi network membrane"/>
    <property type="evidence" value="ECO:0007669"/>
    <property type="project" value="TreeGrafter"/>
</dbReference>
<dbReference type="AlphaFoldDB" id="A0A1N6LWV4"/>
<dbReference type="InterPro" id="IPR013809">
    <property type="entry name" value="ENTH"/>
</dbReference>
<dbReference type="InterPro" id="IPR016024">
    <property type="entry name" value="ARM-type_fold"/>
</dbReference>
<dbReference type="VEuPathDB" id="PiroplasmaDB:BMR1_01G02191"/>